<dbReference type="AlphaFoldDB" id="A0A1H7L6N6"/>
<gene>
    <name evidence="1" type="ORF">SAMN04515666_102430</name>
</gene>
<dbReference type="EMBL" id="FOAN01000002">
    <property type="protein sequence ID" value="SEK94679.1"/>
    <property type="molecule type" value="Genomic_DNA"/>
</dbReference>
<dbReference type="Gene3D" id="3.40.50.150">
    <property type="entry name" value="Vaccinia Virus protein VP39"/>
    <property type="match status" value="1"/>
</dbReference>
<dbReference type="GO" id="GO:0032259">
    <property type="term" value="P:methylation"/>
    <property type="evidence" value="ECO:0007669"/>
    <property type="project" value="UniProtKB-KW"/>
</dbReference>
<name>A0A1H7L6N6_9HYPH</name>
<reference evidence="2" key="1">
    <citation type="submission" date="2016-10" db="EMBL/GenBank/DDBJ databases">
        <authorList>
            <person name="Varghese N."/>
            <person name="Submissions S."/>
        </authorList>
    </citation>
    <scope>NUCLEOTIDE SEQUENCE [LARGE SCALE GENOMIC DNA]</scope>
    <source>
        <strain evidence="2">LMG 26383,CCUG 61248,R- 45681</strain>
    </source>
</reference>
<dbReference type="InterPro" id="IPR029063">
    <property type="entry name" value="SAM-dependent_MTases_sf"/>
</dbReference>
<accession>A0A1H7L6N6</accession>
<evidence type="ECO:0000313" key="1">
    <source>
        <dbReference type="EMBL" id="SEK94679.1"/>
    </source>
</evidence>
<keyword evidence="1" id="KW-0808">Transferase</keyword>
<dbReference type="Proteomes" id="UP000199664">
    <property type="component" value="Unassembled WGS sequence"/>
</dbReference>
<sequence length="253" mass="27641">MAPIPHSGHPAVEAYLAEGYDSVVGMSSRFAAAICARLLRLQTEEGVGGPIAEIGAFEGRFFIALAHALEPGELAVGIDIFEWPNPQVKDRFEANCLKHGIAPERRVTIKADAGTMSPAELIGHARGEKLRFIHIDGEHSRAALSKDLALATACLAEGGLIVLDDMLHPGYPTLMVAVQDYLAANPDIVPLCIIDRETIVGATKFVLCQRDWFERYQAAMLTIFKEQVWPLGADFEPHWCLVLSLDTRLAEIT</sequence>
<keyword evidence="2" id="KW-1185">Reference proteome</keyword>
<dbReference type="OrthoDB" id="7192174at2"/>
<dbReference type="RefSeq" id="WP_091831453.1">
    <property type="nucleotide sequence ID" value="NZ_FOAN01000002.1"/>
</dbReference>
<proteinExistence type="predicted"/>
<dbReference type="Pfam" id="PF13578">
    <property type="entry name" value="Methyltransf_24"/>
    <property type="match status" value="1"/>
</dbReference>
<evidence type="ECO:0000313" key="2">
    <source>
        <dbReference type="Proteomes" id="UP000199664"/>
    </source>
</evidence>
<keyword evidence="1" id="KW-0489">Methyltransferase</keyword>
<dbReference type="STRING" id="1036779.SAMN04515666_102430"/>
<dbReference type="SUPFAM" id="SSF53335">
    <property type="entry name" value="S-adenosyl-L-methionine-dependent methyltransferases"/>
    <property type="match status" value="1"/>
</dbReference>
<dbReference type="GO" id="GO:0008168">
    <property type="term" value="F:methyltransferase activity"/>
    <property type="evidence" value="ECO:0007669"/>
    <property type="project" value="UniProtKB-KW"/>
</dbReference>
<protein>
    <submittedName>
        <fullName evidence="1">Methyltransferase domain-containing protein</fullName>
    </submittedName>
</protein>
<organism evidence="1 2">
    <name type="scientific">Bosea lupini</name>
    <dbReference type="NCBI Taxonomy" id="1036779"/>
    <lineage>
        <taxon>Bacteria</taxon>
        <taxon>Pseudomonadati</taxon>
        <taxon>Pseudomonadota</taxon>
        <taxon>Alphaproteobacteria</taxon>
        <taxon>Hyphomicrobiales</taxon>
        <taxon>Boseaceae</taxon>
        <taxon>Bosea</taxon>
    </lineage>
</organism>